<protein>
    <recommendedName>
        <fullName evidence="8">Deacetylase sirtuin-type domain-containing protein</fullName>
    </recommendedName>
</protein>
<sequence length="639" mass="69868">MNCGVLAGPEQELLYVNFNQDFSSSLVAIAGAGEPPTFSPRKLQVINTKRQTVVCELNFPTKVLSVHMNRKRLVVVLDEKIHIYDLSTMKIIHTIETATNPTDPPFLAYPSGEHDGSIQVFNTLTLQPVCVIQAHRTPVSKLAFNIDGTLLATASDRGTILRVFNAINGQKLHQLRRGTYPATIHCLSFNMQSNMLCVTSDSDTVHIFKLAASSPSGSHLMSSFLPERVGEALESTRDFAHLKLPTGNVASLCALSSWPAIGMVVSLSLDQVDENKGLLEKVAFAIHNQRRIVVVTGAGISVSAGIPDFRSADGLYARILSGSDSKTAKGKDFFDASFFHNPATRPLFNRFVAELRRLCSSGNPTPTHSFIANLVKEGRVTRWYSQNIDGLEKAMGLQTTCCVDLHSTKKVPVVSLHGTLDRLICSACKATTEFTSSHETSFSEGDSPSCPSCESFSKERQALGRRAIKGGILRPDIVLYNEPHPQGDVIAEYVGFDISKRPTVLVVMGTSLKVVGLKKMIKDLARSVRQEPNGLVLFINKTPAPRSEWKTIFNFELVGECDSWVNILAEMSKAAPKKPIVVPVTPKKDGRIDQIFKVVRKSTTEKAKSADPGNSENLVDNKVKPITRSVSKTITPTVL</sequence>
<dbReference type="Gene3D" id="3.30.1600.10">
    <property type="entry name" value="SIR2/SIRT2 'Small Domain"/>
    <property type="match status" value="1"/>
</dbReference>
<dbReference type="InterPro" id="IPR015943">
    <property type="entry name" value="WD40/YVTN_repeat-like_dom_sf"/>
</dbReference>
<feature type="binding site" evidence="7">
    <location>
        <position position="453"/>
    </location>
    <ligand>
        <name>Zn(2+)</name>
        <dbReference type="ChEBI" id="CHEBI:29105"/>
    </ligand>
</feature>
<dbReference type="Gene3D" id="2.130.10.10">
    <property type="entry name" value="YVTN repeat-like/Quinoprotein amine dehydrogenase"/>
    <property type="match status" value="1"/>
</dbReference>
<dbReference type="SUPFAM" id="SSF50978">
    <property type="entry name" value="WD40 repeat-like"/>
    <property type="match status" value="1"/>
</dbReference>
<dbReference type="GO" id="GO:0016740">
    <property type="term" value="F:transferase activity"/>
    <property type="evidence" value="ECO:0007669"/>
    <property type="project" value="UniProtKB-KW"/>
</dbReference>
<evidence type="ECO:0000256" key="2">
    <source>
        <dbReference type="ARBA" id="ARBA00022574"/>
    </source>
</evidence>
<dbReference type="InterPro" id="IPR003000">
    <property type="entry name" value="Sirtuin"/>
</dbReference>
<proteinExistence type="inferred from homology"/>
<feature type="active site" description="Proton acceptor" evidence="7">
    <location>
        <position position="417"/>
    </location>
</feature>
<organism evidence="9 10">
    <name type="scientific">Paramicrosporidium saccamoebae</name>
    <dbReference type="NCBI Taxonomy" id="1246581"/>
    <lineage>
        <taxon>Eukaryota</taxon>
        <taxon>Fungi</taxon>
        <taxon>Fungi incertae sedis</taxon>
        <taxon>Cryptomycota</taxon>
        <taxon>Cryptomycota incertae sedis</taxon>
        <taxon>Paramicrosporidium</taxon>
    </lineage>
</organism>
<keyword evidence="2" id="KW-0853">WD repeat</keyword>
<dbReference type="InterPro" id="IPR001680">
    <property type="entry name" value="WD40_rpt"/>
</dbReference>
<dbReference type="GO" id="GO:0005737">
    <property type="term" value="C:cytoplasm"/>
    <property type="evidence" value="ECO:0007669"/>
    <property type="project" value="UniProtKB-ARBA"/>
</dbReference>
<dbReference type="EMBL" id="MTSL01000213">
    <property type="protein sequence ID" value="PJF16582.1"/>
    <property type="molecule type" value="Genomic_DNA"/>
</dbReference>
<dbReference type="SUPFAM" id="SSF52467">
    <property type="entry name" value="DHS-like NAD/FAD-binding domain"/>
    <property type="match status" value="1"/>
</dbReference>
<gene>
    <name evidence="9" type="ORF">PSACC_03591</name>
</gene>
<keyword evidence="5" id="KW-0520">NAD</keyword>
<evidence type="ECO:0000256" key="7">
    <source>
        <dbReference type="PROSITE-ProRule" id="PRU00236"/>
    </source>
</evidence>
<dbReference type="InterPro" id="IPR048720">
    <property type="entry name" value="PROPPIN"/>
</dbReference>
<evidence type="ECO:0000256" key="4">
    <source>
        <dbReference type="ARBA" id="ARBA00022737"/>
    </source>
</evidence>
<keyword evidence="4" id="KW-0677">Repeat</keyword>
<feature type="binding site" evidence="7">
    <location>
        <position position="425"/>
    </location>
    <ligand>
        <name>Zn(2+)</name>
        <dbReference type="ChEBI" id="CHEBI:29105"/>
    </ligand>
</feature>
<keyword evidence="7" id="KW-0862">Zinc</keyword>
<feature type="domain" description="Deacetylase sirtuin-type" evidence="8">
    <location>
        <begin position="272"/>
        <end position="610"/>
    </location>
</feature>
<evidence type="ECO:0000256" key="3">
    <source>
        <dbReference type="ARBA" id="ARBA00022679"/>
    </source>
</evidence>
<dbReference type="Proteomes" id="UP000240830">
    <property type="component" value="Unassembled WGS sequence"/>
</dbReference>
<dbReference type="Pfam" id="PF02146">
    <property type="entry name" value="SIR2"/>
    <property type="match status" value="1"/>
</dbReference>
<dbReference type="OrthoDB" id="2919105at2759"/>
<dbReference type="Gene3D" id="3.40.50.1220">
    <property type="entry name" value="TPP-binding domain"/>
    <property type="match status" value="1"/>
</dbReference>
<comment type="similarity">
    <text evidence="1">Belongs to the sirtuin family. Class I subfamily.</text>
</comment>
<comment type="similarity">
    <text evidence="6">Belongs to the WD repeat PROPPIN family.</text>
</comment>
<dbReference type="STRING" id="1246581.A0A2H9TFM0"/>
<dbReference type="InterPro" id="IPR026590">
    <property type="entry name" value="Ssirtuin_cat_dom"/>
</dbReference>
<dbReference type="InterPro" id="IPR029035">
    <property type="entry name" value="DHS-like_NAD/FAD-binding_dom"/>
</dbReference>
<dbReference type="AlphaFoldDB" id="A0A2H9TFM0"/>
<dbReference type="GO" id="GO:0046872">
    <property type="term" value="F:metal ion binding"/>
    <property type="evidence" value="ECO:0007669"/>
    <property type="project" value="UniProtKB-KW"/>
</dbReference>
<dbReference type="PANTHER" id="PTHR11227">
    <property type="entry name" value="WD-REPEAT PROTEIN INTERACTING WITH PHOSPHOINOSIDES WIPI -RELATED"/>
    <property type="match status" value="1"/>
</dbReference>
<dbReference type="InterPro" id="IPR026591">
    <property type="entry name" value="Sirtuin_cat_small_dom_sf"/>
</dbReference>
<dbReference type="PROSITE" id="PS50305">
    <property type="entry name" value="SIRTUIN"/>
    <property type="match status" value="1"/>
</dbReference>
<keyword evidence="7" id="KW-0479">Metal-binding</keyword>
<dbReference type="Pfam" id="PF21032">
    <property type="entry name" value="PROPPIN"/>
    <property type="match status" value="1"/>
</dbReference>
<evidence type="ECO:0000259" key="8">
    <source>
        <dbReference type="PROSITE" id="PS50305"/>
    </source>
</evidence>
<evidence type="ECO:0000313" key="9">
    <source>
        <dbReference type="EMBL" id="PJF16582.1"/>
    </source>
</evidence>
<comment type="caution">
    <text evidence="9">The sequence shown here is derived from an EMBL/GenBank/DDBJ whole genome shotgun (WGS) entry which is preliminary data.</text>
</comment>
<accession>A0A2H9TFM0</accession>
<evidence type="ECO:0000256" key="6">
    <source>
        <dbReference type="ARBA" id="ARBA00025740"/>
    </source>
</evidence>
<keyword evidence="10" id="KW-1185">Reference proteome</keyword>
<evidence type="ECO:0000313" key="10">
    <source>
        <dbReference type="Proteomes" id="UP000240830"/>
    </source>
</evidence>
<evidence type="ECO:0000256" key="1">
    <source>
        <dbReference type="ARBA" id="ARBA00006924"/>
    </source>
</evidence>
<dbReference type="InterPro" id="IPR036322">
    <property type="entry name" value="WD40_repeat_dom_sf"/>
</dbReference>
<dbReference type="SMART" id="SM00320">
    <property type="entry name" value="WD40"/>
    <property type="match status" value="2"/>
</dbReference>
<reference evidence="9 10" key="1">
    <citation type="submission" date="2016-10" db="EMBL/GenBank/DDBJ databases">
        <title>The genome of Paramicrosporidium saccamoebae is the missing link in understanding Cryptomycota and Microsporidia evolution.</title>
        <authorList>
            <person name="Quandt C.A."/>
            <person name="Beaudet D."/>
            <person name="Corsaro D."/>
            <person name="Michel R."/>
            <person name="Corradi N."/>
            <person name="James T."/>
        </authorList>
    </citation>
    <scope>NUCLEOTIDE SEQUENCE [LARGE SCALE GENOMIC DNA]</scope>
    <source>
        <strain evidence="9 10">KSL3</strain>
    </source>
</reference>
<feature type="binding site" evidence="7">
    <location>
        <position position="450"/>
    </location>
    <ligand>
        <name>Zn(2+)</name>
        <dbReference type="ChEBI" id="CHEBI:29105"/>
    </ligand>
</feature>
<name>A0A2H9TFM0_9FUNG</name>
<dbReference type="GO" id="GO:0070403">
    <property type="term" value="F:NAD+ binding"/>
    <property type="evidence" value="ECO:0007669"/>
    <property type="project" value="InterPro"/>
</dbReference>
<evidence type="ECO:0000256" key="5">
    <source>
        <dbReference type="ARBA" id="ARBA00023027"/>
    </source>
</evidence>
<feature type="binding site" evidence="7">
    <location>
        <position position="428"/>
    </location>
    <ligand>
        <name>Zn(2+)</name>
        <dbReference type="ChEBI" id="CHEBI:29105"/>
    </ligand>
</feature>
<keyword evidence="3" id="KW-0808">Transferase</keyword>